<evidence type="ECO:0000256" key="3">
    <source>
        <dbReference type="ARBA" id="ARBA00023163"/>
    </source>
</evidence>
<keyword evidence="1" id="KW-0889">Transcription antitermination</keyword>
<dbReference type="RefSeq" id="WP_130436300.1">
    <property type="nucleotide sequence ID" value="NZ_SGXF01000009.1"/>
</dbReference>
<dbReference type="CDD" id="cd06091">
    <property type="entry name" value="KOW_NusG"/>
    <property type="match status" value="1"/>
</dbReference>
<comment type="caution">
    <text evidence="6">The sequence shown here is derived from an EMBL/GenBank/DDBJ whole genome shotgun (WGS) entry which is preliminary data.</text>
</comment>
<keyword evidence="7" id="KW-1185">Reference proteome</keyword>
<proteinExistence type="predicted"/>
<dbReference type="SUPFAM" id="SSF50104">
    <property type="entry name" value="Translation proteins SH3-like domain"/>
    <property type="match status" value="1"/>
</dbReference>
<dbReference type="NCBIfam" id="NF033641">
    <property type="entry name" value="antiterm_LoaP"/>
    <property type="match status" value="1"/>
</dbReference>
<protein>
    <submittedName>
        <fullName evidence="6">Transcriptional antiterminator NusG</fullName>
    </submittedName>
</protein>
<accession>A0A4Q7NY55</accession>
<dbReference type="GO" id="GO:0006354">
    <property type="term" value="P:DNA-templated transcription elongation"/>
    <property type="evidence" value="ECO:0007669"/>
    <property type="project" value="InterPro"/>
</dbReference>
<organism evidence="6 7">
    <name type="scientific">Cuneatibacter caecimuris</name>
    <dbReference type="NCBI Taxonomy" id="1796618"/>
    <lineage>
        <taxon>Bacteria</taxon>
        <taxon>Bacillati</taxon>
        <taxon>Bacillota</taxon>
        <taxon>Clostridia</taxon>
        <taxon>Lachnospirales</taxon>
        <taxon>Lachnospiraceae</taxon>
        <taxon>Cuneatibacter</taxon>
    </lineage>
</organism>
<evidence type="ECO:0000256" key="2">
    <source>
        <dbReference type="ARBA" id="ARBA00023015"/>
    </source>
</evidence>
<dbReference type="InterPro" id="IPR043425">
    <property type="entry name" value="NusG-like"/>
</dbReference>
<evidence type="ECO:0000313" key="6">
    <source>
        <dbReference type="EMBL" id="RZS92356.1"/>
    </source>
</evidence>
<name>A0A4Q7NY55_9FIRM</name>
<sequence length="171" mass="19825">MWYAMQVLSGREYIVEKYCRERFEGRSLGECFIARRRCKRKFRGEWKVREENMFPGYLFLITGQIREVYHQLKAVPELTRLLGDSDGPVPLDEREIAFLKEFGGSEHVIDMNEGYIAGERIIVTSGPLKGKEGMIVKLDRHKRTARIRVEFFGGRQAEVGIGLEIVRKEPG</sequence>
<feature type="domain" description="NusG-like N-terminal" evidence="5">
    <location>
        <begin position="2"/>
        <end position="97"/>
    </location>
</feature>
<dbReference type="AlphaFoldDB" id="A0A4Q7NY55"/>
<dbReference type="InterPro" id="IPR014722">
    <property type="entry name" value="Rib_uL2_dom2"/>
</dbReference>
<keyword evidence="2" id="KW-0805">Transcription regulation</keyword>
<dbReference type="Gene3D" id="2.30.30.30">
    <property type="match status" value="1"/>
</dbReference>
<dbReference type="PANTHER" id="PTHR30265">
    <property type="entry name" value="RHO-INTERACTING TRANSCRIPTION TERMINATION FACTOR NUSG"/>
    <property type="match status" value="1"/>
</dbReference>
<evidence type="ECO:0000259" key="4">
    <source>
        <dbReference type="Pfam" id="PF00467"/>
    </source>
</evidence>
<feature type="domain" description="KOW" evidence="4">
    <location>
        <begin position="118"/>
        <end position="150"/>
    </location>
</feature>
<dbReference type="InterPro" id="IPR047663">
    <property type="entry name" value="Transcription_antiterm_LoaP"/>
</dbReference>
<dbReference type="PANTHER" id="PTHR30265:SF4">
    <property type="entry name" value="KOW MOTIF FAMILY PROTEIN, EXPRESSED"/>
    <property type="match status" value="1"/>
</dbReference>
<reference evidence="6 7" key="1">
    <citation type="submission" date="2019-02" db="EMBL/GenBank/DDBJ databases">
        <title>Genomic Encyclopedia of Type Strains, Phase IV (KMG-IV): sequencing the most valuable type-strain genomes for metagenomic binning, comparative biology and taxonomic classification.</title>
        <authorList>
            <person name="Goeker M."/>
        </authorList>
    </citation>
    <scope>NUCLEOTIDE SEQUENCE [LARGE SCALE GENOMIC DNA]</scope>
    <source>
        <strain evidence="6 7">DSM 29486</strain>
    </source>
</reference>
<evidence type="ECO:0000256" key="1">
    <source>
        <dbReference type="ARBA" id="ARBA00022814"/>
    </source>
</evidence>
<dbReference type="Proteomes" id="UP000292927">
    <property type="component" value="Unassembled WGS sequence"/>
</dbReference>
<dbReference type="Pfam" id="PF00467">
    <property type="entry name" value="KOW"/>
    <property type="match status" value="1"/>
</dbReference>
<dbReference type="GO" id="GO:0031564">
    <property type="term" value="P:transcription antitermination"/>
    <property type="evidence" value="ECO:0007669"/>
    <property type="project" value="UniProtKB-KW"/>
</dbReference>
<gene>
    <name evidence="6" type="ORF">EV209_3070</name>
</gene>
<dbReference type="InterPro" id="IPR008991">
    <property type="entry name" value="Translation_prot_SH3-like_sf"/>
</dbReference>
<dbReference type="Gene3D" id="3.30.70.940">
    <property type="entry name" value="NusG, N-terminal domain"/>
    <property type="match status" value="1"/>
</dbReference>
<dbReference type="InterPro" id="IPR005824">
    <property type="entry name" value="KOW"/>
</dbReference>
<dbReference type="OrthoDB" id="1681764at2"/>
<dbReference type="InterPro" id="IPR006645">
    <property type="entry name" value="NGN-like_dom"/>
</dbReference>
<dbReference type="EMBL" id="SGXF01000009">
    <property type="protein sequence ID" value="RZS92356.1"/>
    <property type="molecule type" value="Genomic_DNA"/>
</dbReference>
<dbReference type="Pfam" id="PF02357">
    <property type="entry name" value="NusG"/>
    <property type="match status" value="1"/>
</dbReference>
<keyword evidence="3" id="KW-0804">Transcription</keyword>
<dbReference type="InterPro" id="IPR036735">
    <property type="entry name" value="NGN_dom_sf"/>
</dbReference>
<evidence type="ECO:0000259" key="5">
    <source>
        <dbReference type="Pfam" id="PF02357"/>
    </source>
</evidence>
<evidence type="ECO:0000313" key="7">
    <source>
        <dbReference type="Proteomes" id="UP000292927"/>
    </source>
</evidence>
<dbReference type="SUPFAM" id="SSF82679">
    <property type="entry name" value="N-utilization substance G protein NusG, N-terminal domain"/>
    <property type="match status" value="1"/>
</dbReference>